<gene>
    <name evidence="1" type="ORF">GCM10007977_025180</name>
</gene>
<organism evidence="1 2">
    <name type="scientific">Dactylosporangium sucinum</name>
    <dbReference type="NCBI Taxonomy" id="1424081"/>
    <lineage>
        <taxon>Bacteria</taxon>
        <taxon>Bacillati</taxon>
        <taxon>Actinomycetota</taxon>
        <taxon>Actinomycetes</taxon>
        <taxon>Micromonosporales</taxon>
        <taxon>Micromonosporaceae</taxon>
        <taxon>Dactylosporangium</taxon>
    </lineage>
</organism>
<accession>A0A917WR95</accession>
<evidence type="ECO:0000313" key="2">
    <source>
        <dbReference type="Proteomes" id="UP000642070"/>
    </source>
</evidence>
<proteinExistence type="predicted"/>
<dbReference type="Proteomes" id="UP000642070">
    <property type="component" value="Unassembled WGS sequence"/>
</dbReference>
<comment type="caution">
    <text evidence="1">The sequence shown here is derived from an EMBL/GenBank/DDBJ whole genome shotgun (WGS) entry which is preliminary data.</text>
</comment>
<evidence type="ECO:0000313" key="1">
    <source>
        <dbReference type="EMBL" id="GGM22972.1"/>
    </source>
</evidence>
<dbReference type="AlphaFoldDB" id="A0A917WR95"/>
<reference evidence="1" key="1">
    <citation type="journal article" date="2014" name="Int. J. Syst. Evol. Microbiol.">
        <title>Complete genome sequence of Corynebacterium casei LMG S-19264T (=DSM 44701T), isolated from a smear-ripened cheese.</title>
        <authorList>
            <consortium name="US DOE Joint Genome Institute (JGI-PGF)"/>
            <person name="Walter F."/>
            <person name="Albersmeier A."/>
            <person name="Kalinowski J."/>
            <person name="Ruckert C."/>
        </authorList>
    </citation>
    <scope>NUCLEOTIDE SEQUENCE</scope>
    <source>
        <strain evidence="1">JCM 19831</strain>
    </source>
</reference>
<sequence>MMDPMTLLALVSLGVPVAHRLISALSQRPTLWARTELTRAAAQLPPGVEVTERGVDGAMWHVPPTLVADGTRR</sequence>
<keyword evidence="2" id="KW-1185">Reference proteome</keyword>
<name>A0A917WR95_9ACTN</name>
<reference evidence="1" key="2">
    <citation type="submission" date="2020-09" db="EMBL/GenBank/DDBJ databases">
        <authorList>
            <person name="Sun Q."/>
            <person name="Ohkuma M."/>
        </authorList>
    </citation>
    <scope>NUCLEOTIDE SEQUENCE</scope>
    <source>
        <strain evidence="1">JCM 19831</strain>
    </source>
</reference>
<protein>
    <submittedName>
        <fullName evidence="1">Uncharacterized protein</fullName>
    </submittedName>
</protein>
<dbReference type="EMBL" id="BMPI01000010">
    <property type="protein sequence ID" value="GGM22972.1"/>
    <property type="molecule type" value="Genomic_DNA"/>
</dbReference>